<evidence type="ECO:0000256" key="1">
    <source>
        <dbReference type="SAM" id="SignalP"/>
    </source>
</evidence>
<keyword evidence="1" id="KW-0732">Signal</keyword>
<protein>
    <submittedName>
        <fullName evidence="2">Uncharacterized protein</fullName>
    </submittedName>
</protein>
<keyword evidence="3" id="KW-1185">Reference proteome</keyword>
<dbReference type="EMBL" id="LABY01000304">
    <property type="protein sequence ID" value="KMO28376.1"/>
    <property type="molecule type" value="Genomic_DNA"/>
</dbReference>
<accession>A0A0J6UQN8</accession>
<organism evidence="2 3">
    <name type="scientific">Methylobacterium variabile</name>
    <dbReference type="NCBI Taxonomy" id="298794"/>
    <lineage>
        <taxon>Bacteria</taxon>
        <taxon>Pseudomonadati</taxon>
        <taxon>Pseudomonadota</taxon>
        <taxon>Alphaproteobacteria</taxon>
        <taxon>Hyphomicrobiales</taxon>
        <taxon>Methylobacteriaceae</taxon>
        <taxon>Methylobacterium</taxon>
    </lineage>
</organism>
<comment type="caution">
    <text evidence="2">The sequence shown here is derived from an EMBL/GenBank/DDBJ whole genome shotgun (WGS) entry which is preliminary data.</text>
</comment>
<dbReference type="Proteomes" id="UP000035955">
    <property type="component" value="Unassembled WGS sequence"/>
</dbReference>
<proteinExistence type="predicted"/>
<evidence type="ECO:0000313" key="3">
    <source>
        <dbReference type="Proteomes" id="UP000035955"/>
    </source>
</evidence>
<dbReference type="AlphaFoldDB" id="A0A0J6UQN8"/>
<reference evidence="2 3" key="1">
    <citation type="submission" date="2015-03" db="EMBL/GenBank/DDBJ databases">
        <title>Genome sequencing of Methylobacterium variabile DSM 16961.</title>
        <authorList>
            <person name="Chaudhry V."/>
            <person name="Patil P.B."/>
        </authorList>
    </citation>
    <scope>NUCLEOTIDE SEQUENCE [LARGE SCALE GENOMIC DNA]</scope>
    <source>
        <strain evidence="2 3">DSM 16961</strain>
    </source>
</reference>
<sequence>MCLFSTLTFALMLVVGTVSALTGVPATAQDTRLRQLLLKRRPMTRLLAALALTPGSIGTGVAVTTSASTPAKARCGSCG</sequence>
<feature type="chain" id="PRO_5005282931" evidence="1">
    <location>
        <begin position="21"/>
        <end position="79"/>
    </location>
</feature>
<evidence type="ECO:0000313" key="2">
    <source>
        <dbReference type="EMBL" id="KMO28376.1"/>
    </source>
</evidence>
<gene>
    <name evidence="2" type="ORF">VQ02_31775</name>
</gene>
<feature type="signal peptide" evidence="1">
    <location>
        <begin position="1"/>
        <end position="20"/>
    </location>
</feature>
<dbReference type="PATRIC" id="fig|298794.3.peg.4793"/>
<name>A0A0J6UQN8_9HYPH</name>